<keyword evidence="7" id="KW-0326">Glycosidase</keyword>
<feature type="domain" description="tRNA-guanine(15) transglycosylase-like" evidence="9">
    <location>
        <begin position="676"/>
        <end position="1003"/>
    </location>
</feature>
<evidence type="ECO:0000259" key="9">
    <source>
        <dbReference type="Pfam" id="PF01702"/>
    </source>
</evidence>
<dbReference type="GO" id="GO:0036503">
    <property type="term" value="P:ERAD pathway"/>
    <property type="evidence" value="ECO:0007669"/>
    <property type="project" value="UniProtKB-ARBA"/>
</dbReference>
<dbReference type="InterPro" id="IPR001382">
    <property type="entry name" value="Glyco_hydro_47"/>
</dbReference>
<dbReference type="GO" id="GO:0006400">
    <property type="term" value="P:tRNA modification"/>
    <property type="evidence" value="ECO:0007669"/>
    <property type="project" value="InterPro"/>
</dbReference>
<gene>
    <name evidence="10" type="ORF">LENED_003663</name>
</gene>
<dbReference type="GO" id="GO:0005975">
    <property type="term" value="P:carbohydrate metabolic process"/>
    <property type="evidence" value="ECO:0007669"/>
    <property type="project" value="InterPro"/>
</dbReference>
<feature type="compositionally biased region" description="Polar residues" evidence="8">
    <location>
        <begin position="384"/>
        <end position="402"/>
    </location>
</feature>
<dbReference type="InterPro" id="IPR012341">
    <property type="entry name" value="6hp_glycosidase-like_sf"/>
</dbReference>
<dbReference type="EMBL" id="BDGU01000080">
    <property type="protein sequence ID" value="GAW02034.1"/>
    <property type="molecule type" value="Genomic_DNA"/>
</dbReference>
<dbReference type="GO" id="GO:0005783">
    <property type="term" value="C:endoplasmic reticulum"/>
    <property type="evidence" value="ECO:0007669"/>
    <property type="project" value="TreeGrafter"/>
</dbReference>
<accession>A0A1Q3E4J8</accession>
<dbReference type="AlphaFoldDB" id="A0A1Q3E4J8"/>
<dbReference type="Proteomes" id="UP000188533">
    <property type="component" value="Unassembled WGS sequence"/>
</dbReference>
<protein>
    <recommendedName>
        <fullName evidence="7">alpha-1,2-Mannosidase</fullName>
        <ecNumber evidence="7">3.2.1.-</ecNumber>
    </recommendedName>
</protein>
<feature type="disulfide bond" evidence="6">
    <location>
        <begin position="412"/>
        <end position="446"/>
    </location>
</feature>
<dbReference type="Pfam" id="PF01702">
    <property type="entry name" value="TGT"/>
    <property type="match status" value="1"/>
</dbReference>
<comment type="pathway">
    <text evidence="2">Protein modification; protein glycosylation.</text>
</comment>
<dbReference type="Pfam" id="PF01532">
    <property type="entry name" value="Glyco_hydro_47"/>
    <property type="match status" value="1"/>
</dbReference>
<evidence type="ECO:0000256" key="7">
    <source>
        <dbReference type="RuleBase" id="RU361193"/>
    </source>
</evidence>
<dbReference type="InterPro" id="IPR036511">
    <property type="entry name" value="TGT-like_sf"/>
</dbReference>
<evidence type="ECO:0000256" key="2">
    <source>
        <dbReference type="ARBA" id="ARBA00004922"/>
    </source>
</evidence>
<keyword evidence="5 6" id="KW-1015">Disulfide bond</keyword>
<reference evidence="10 11" key="1">
    <citation type="submission" date="2016-08" db="EMBL/GenBank/DDBJ databases">
        <authorList>
            <consortium name="Lentinula edodes genome sequencing consortium"/>
            <person name="Sakamoto Y."/>
            <person name="Nakade K."/>
            <person name="Sato S."/>
            <person name="Yoshida Y."/>
            <person name="Miyazaki K."/>
            <person name="Natsume S."/>
            <person name="Konno N."/>
        </authorList>
    </citation>
    <scope>NUCLEOTIDE SEQUENCE [LARGE SCALE GENOMIC DNA]</scope>
    <source>
        <strain evidence="10 11">NBRC 111202</strain>
    </source>
</reference>
<keyword evidence="4 7" id="KW-0378">Hydrolase</keyword>
<keyword evidence="11" id="KW-1185">Reference proteome</keyword>
<dbReference type="PRINTS" id="PR00747">
    <property type="entry name" value="GLYHDRLASE47"/>
</dbReference>
<evidence type="ECO:0000313" key="11">
    <source>
        <dbReference type="Proteomes" id="UP000188533"/>
    </source>
</evidence>
<dbReference type="GO" id="GO:0005509">
    <property type="term" value="F:calcium ion binding"/>
    <property type="evidence" value="ECO:0007669"/>
    <property type="project" value="InterPro"/>
</dbReference>
<evidence type="ECO:0000313" key="10">
    <source>
        <dbReference type="EMBL" id="GAW02034.1"/>
    </source>
</evidence>
<organism evidence="10 11">
    <name type="scientific">Lentinula edodes</name>
    <name type="common">Shiitake mushroom</name>
    <name type="synonym">Lentinus edodes</name>
    <dbReference type="NCBI Taxonomy" id="5353"/>
    <lineage>
        <taxon>Eukaryota</taxon>
        <taxon>Fungi</taxon>
        <taxon>Dikarya</taxon>
        <taxon>Basidiomycota</taxon>
        <taxon>Agaricomycotina</taxon>
        <taxon>Agaricomycetes</taxon>
        <taxon>Agaricomycetidae</taxon>
        <taxon>Agaricales</taxon>
        <taxon>Marasmiineae</taxon>
        <taxon>Omphalotaceae</taxon>
        <taxon>Lentinula</taxon>
    </lineage>
</organism>
<comment type="cofactor">
    <cofactor evidence="1">
        <name>Ca(2+)</name>
        <dbReference type="ChEBI" id="CHEBI:29108"/>
    </cofactor>
</comment>
<dbReference type="Gene3D" id="1.50.10.10">
    <property type="match status" value="1"/>
</dbReference>
<comment type="similarity">
    <text evidence="3 7">Belongs to the glycosyl hydrolase 47 family.</text>
</comment>
<evidence type="ECO:0000256" key="1">
    <source>
        <dbReference type="ARBA" id="ARBA00001913"/>
    </source>
</evidence>
<evidence type="ECO:0000256" key="6">
    <source>
        <dbReference type="PIRSR" id="PIRSR601382-3"/>
    </source>
</evidence>
<dbReference type="PANTHER" id="PTHR11742">
    <property type="entry name" value="MANNOSYL-OLIGOSACCHARIDE ALPHA-1,2-MANNOSIDASE-RELATED"/>
    <property type="match status" value="1"/>
</dbReference>
<reference evidence="10 11" key="2">
    <citation type="submission" date="2017-02" db="EMBL/GenBank/DDBJ databases">
        <title>A genome survey and senescence transcriptome analysis in Lentinula edodes.</title>
        <authorList>
            <person name="Sakamoto Y."/>
            <person name="Nakade K."/>
            <person name="Sato S."/>
            <person name="Yoshida Y."/>
            <person name="Miyazaki K."/>
            <person name="Natsume S."/>
            <person name="Konno N."/>
        </authorList>
    </citation>
    <scope>NUCLEOTIDE SEQUENCE [LARGE SCALE GENOMIC DNA]</scope>
    <source>
        <strain evidence="10 11">NBRC 111202</strain>
    </source>
</reference>
<evidence type="ECO:0000256" key="3">
    <source>
        <dbReference type="ARBA" id="ARBA00007658"/>
    </source>
</evidence>
<name>A0A1Q3E4J8_LENED</name>
<dbReference type="Gene3D" id="3.20.20.105">
    <property type="entry name" value="Queuine tRNA-ribosyltransferase-like"/>
    <property type="match status" value="1"/>
</dbReference>
<dbReference type="SUPFAM" id="SSF51713">
    <property type="entry name" value="tRNA-guanine transglycosylase"/>
    <property type="match status" value="1"/>
</dbReference>
<feature type="region of interest" description="Disordered" evidence="8">
    <location>
        <begin position="925"/>
        <end position="947"/>
    </location>
</feature>
<sequence length="1086" mass="121153">MSNTSGKVSSVLVPASFSRDMLSLDDRKSTVGFPKGAGAMVGEGVLLTLGDDEGSSRSEVGLPNALRSLFDSVFLFFLSIGVRRFFFWATEVIVDLEEEAPGVKKPLGFSDKLVETKVTQSERLETKVSSNELAPMSGKIHNNFNGWGVTIYDALDTMWIMGLTEYFEEAVKVIGEASYTTKPKQYVPFFETIIRHLGGLLSAYALSKDPILLQQADRMGEMLLPAFNSESGLPAYAISTRTNATRGGWTGNTLWAEALSNQLEYKYLAHITGKPEYFEKAERCMQLMYEANVTDGIFPTQWNTKTGAPSNNKFSVGAFADSAHEYLLKQWLMTSRSETKIKDLYLNASKSIIEHLLYITPNREMLYVTDADMLKPSPPKPNASPESPRTTTQGATSTPSSIPSGTFEHLSCFLPGLLALGVQTLDLPESEKEIHSWAAEGLAYSCWLTYADMKTGLGPDVMSMKMYPKNEDGLWLPRVEKWKQQGRSGRPPGLREPGAASEKAGRDYTIYNRSYLLRPEALESFYIMWRTTGNPVWRERGWTIFQAIEKYAKTEIGYASIVDVDKSSTKAPVKDEMPSYFLAETLKYLYLLFTDEEIIPLDRTKGIRWIHVPFETFLEHKPPVPTLQPQQGQSPKINSFLRFPEDEYVLSMSLRDPTDRREMPANTNVYVTANCIRGVKKVTPSDWRSYMISCNPDIIFSLSDIPFTTPPYSQKRLTKSIERSALWLAHMLHSGPDSTSTPSNVFVQMVGGASAPARTTFAESLVEVLHGKEADAIQPRKCLDEGVAGYVFDMVPLRLAIEGVQGLSPNHSTIVSLIQASLLVLPPNKPRLVTSARGPHEMLLLIREVGIDLFDTYWAQRAANIGVALDFSFPAPIVTGKRDLGHNLYDTKYTRDFTSMMGNHDKDSAGICLCAACSPYSTPSPEIIRHSSMDEPDKHRDSSDSPNPPYTKAFLHHLLHTHEMSAHSLLAMHNITVMDAFFAGIRGLISHNSASIFEAEIRRFFETYMEDTDDMSRMEPKVFERAEKAWGEVELLRGKGRIARETERVKAESAVAANEVLKKEMEEKGAEGAVNVPLASNGEVMM</sequence>
<dbReference type="GO" id="GO:0016020">
    <property type="term" value="C:membrane"/>
    <property type="evidence" value="ECO:0007669"/>
    <property type="project" value="InterPro"/>
</dbReference>
<dbReference type="GO" id="GO:0004571">
    <property type="term" value="F:mannosyl-oligosaccharide 1,2-alpha-mannosidase activity"/>
    <property type="evidence" value="ECO:0007669"/>
    <property type="project" value="InterPro"/>
</dbReference>
<dbReference type="STRING" id="5353.A0A1Q3E4J8"/>
<evidence type="ECO:0000256" key="8">
    <source>
        <dbReference type="SAM" id="MobiDB-lite"/>
    </source>
</evidence>
<evidence type="ECO:0000256" key="4">
    <source>
        <dbReference type="ARBA" id="ARBA00022801"/>
    </source>
</evidence>
<feature type="compositionally biased region" description="Basic and acidic residues" evidence="8">
    <location>
        <begin position="927"/>
        <end position="943"/>
    </location>
</feature>
<comment type="caution">
    <text evidence="10">The sequence shown here is derived from an EMBL/GenBank/DDBJ whole genome shotgun (WGS) entry which is preliminary data.</text>
</comment>
<dbReference type="EC" id="3.2.1.-" evidence="7"/>
<dbReference type="SUPFAM" id="SSF48225">
    <property type="entry name" value="Seven-hairpin glycosidases"/>
    <property type="match status" value="1"/>
</dbReference>
<proteinExistence type="inferred from homology"/>
<feature type="region of interest" description="Disordered" evidence="8">
    <location>
        <begin position="372"/>
        <end position="402"/>
    </location>
</feature>
<dbReference type="InterPro" id="IPR050749">
    <property type="entry name" value="Glycosyl_Hydrolase_47"/>
</dbReference>
<dbReference type="InterPro" id="IPR036026">
    <property type="entry name" value="Seven-hairpin_glycosidases"/>
</dbReference>
<evidence type="ECO:0000256" key="5">
    <source>
        <dbReference type="ARBA" id="ARBA00023157"/>
    </source>
</evidence>
<dbReference type="InterPro" id="IPR002616">
    <property type="entry name" value="tRNA_ribo_trans-like"/>
</dbReference>